<dbReference type="EMBL" id="ML170165">
    <property type="protein sequence ID" value="TDL24888.1"/>
    <property type="molecule type" value="Genomic_DNA"/>
</dbReference>
<organism evidence="7 8">
    <name type="scientific">Rickenella mellea</name>
    <dbReference type="NCBI Taxonomy" id="50990"/>
    <lineage>
        <taxon>Eukaryota</taxon>
        <taxon>Fungi</taxon>
        <taxon>Dikarya</taxon>
        <taxon>Basidiomycota</taxon>
        <taxon>Agaricomycotina</taxon>
        <taxon>Agaricomycetes</taxon>
        <taxon>Hymenochaetales</taxon>
        <taxon>Rickenellaceae</taxon>
        <taxon>Rickenella</taxon>
    </lineage>
</organism>
<dbReference type="InterPro" id="IPR011990">
    <property type="entry name" value="TPR-like_helical_dom_sf"/>
</dbReference>
<evidence type="ECO:0000259" key="6">
    <source>
        <dbReference type="PROSITE" id="PS51700"/>
    </source>
</evidence>
<name>A0A4Y7QCE1_9AGAM</name>
<feature type="region of interest" description="Disordered" evidence="5">
    <location>
        <begin position="1162"/>
        <end position="1183"/>
    </location>
</feature>
<evidence type="ECO:0000313" key="7">
    <source>
        <dbReference type="EMBL" id="TDL24888.1"/>
    </source>
</evidence>
<dbReference type="OrthoDB" id="10255632at2759"/>
<dbReference type="EC" id="3.4.22.49" evidence="2"/>
<feature type="compositionally biased region" description="Polar residues" evidence="5">
    <location>
        <begin position="1564"/>
        <end position="1573"/>
    </location>
</feature>
<dbReference type="InterPro" id="IPR005314">
    <property type="entry name" value="Peptidase_C50"/>
</dbReference>
<dbReference type="STRING" id="50990.A0A4Y7QCE1"/>
<dbReference type="PROSITE" id="PS51700">
    <property type="entry name" value="SEPARIN"/>
    <property type="match status" value="1"/>
</dbReference>
<dbReference type="PANTHER" id="PTHR12792:SF0">
    <property type="entry name" value="SEPARIN"/>
    <property type="match status" value="1"/>
</dbReference>
<dbReference type="GO" id="GO:0006508">
    <property type="term" value="P:proteolysis"/>
    <property type="evidence" value="ECO:0007669"/>
    <property type="project" value="InterPro"/>
</dbReference>
<evidence type="ECO:0000256" key="4">
    <source>
        <dbReference type="ARBA" id="ARBA00022829"/>
    </source>
</evidence>
<dbReference type="GO" id="GO:0005634">
    <property type="term" value="C:nucleus"/>
    <property type="evidence" value="ECO:0007669"/>
    <property type="project" value="InterPro"/>
</dbReference>
<feature type="compositionally biased region" description="Low complexity" evidence="5">
    <location>
        <begin position="390"/>
        <end position="403"/>
    </location>
</feature>
<feature type="domain" description="Peptidase C50" evidence="6">
    <location>
        <begin position="1920"/>
        <end position="2017"/>
    </location>
</feature>
<dbReference type="SUPFAM" id="SSF48452">
    <property type="entry name" value="TPR-like"/>
    <property type="match status" value="1"/>
</dbReference>
<keyword evidence="8" id="KW-1185">Reference proteome</keyword>
<dbReference type="GO" id="GO:0044732">
    <property type="term" value="C:mitotic spindle pole body"/>
    <property type="evidence" value="ECO:0007669"/>
    <property type="project" value="TreeGrafter"/>
</dbReference>
<feature type="region of interest" description="Disordered" evidence="5">
    <location>
        <begin position="390"/>
        <end position="417"/>
    </location>
</feature>
<evidence type="ECO:0000256" key="5">
    <source>
        <dbReference type="SAM" id="MobiDB-lite"/>
    </source>
</evidence>
<gene>
    <name evidence="7" type="ORF">BD410DRAFT_766456</name>
</gene>
<comment type="catalytic activity">
    <reaction evidence="1">
        <text>All bonds known to be hydrolyzed by this endopeptidase have arginine in P1 and an acidic residue in P4. P6 is often occupied by an acidic residue or by a hydroxy-amino-acid residue, the phosphorylation of which enhances cleavage.</text>
        <dbReference type="EC" id="3.4.22.49"/>
    </reaction>
</comment>
<dbReference type="GO" id="GO:0004197">
    <property type="term" value="F:cysteine-type endopeptidase activity"/>
    <property type="evidence" value="ECO:0007669"/>
    <property type="project" value="InterPro"/>
</dbReference>
<dbReference type="InterPro" id="IPR030397">
    <property type="entry name" value="SEPARIN_core_dom"/>
</dbReference>
<dbReference type="SMART" id="SM00028">
    <property type="entry name" value="TPR"/>
    <property type="match status" value="3"/>
</dbReference>
<keyword evidence="4" id="KW-0159">Chromosome partition</keyword>
<feature type="region of interest" description="Disordered" evidence="5">
    <location>
        <begin position="35"/>
        <end position="61"/>
    </location>
</feature>
<keyword evidence="3" id="KW-0378">Hydrolase</keyword>
<dbReference type="Gene3D" id="1.25.40.10">
    <property type="entry name" value="Tetratricopeptide repeat domain"/>
    <property type="match status" value="1"/>
</dbReference>
<feature type="region of interest" description="Disordered" evidence="5">
    <location>
        <begin position="1564"/>
        <end position="1589"/>
    </location>
</feature>
<dbReference type="InterPro" id="IPR019734">
    <property type="entry name" value="TPR_rpt"/>
</dbReference>
<evidence type="ECO:0000313" key="8">
    <source>
        <dbReference type="Proteomes" id="UP000294933"/>
    </source>
</evidence>
<reference evidence="7 8" key="1">
    <citation type="submission" date="2018-06" db="EMBL/GenBank/DDBJ databases">
        <title>A transcriptomic atlas of mushroom development highlights an independent origin of complex multicellularity.</title>
        <authorList>
            <consortium name="DOE Joint Genome Institute"/>
            <person name="Krizsan K."/>
            <person name="Almasi E."/>
            <person name="Merenyi Z."/>
            <person name="Sahu N."/>
            <person name="Viragh M."/>
            <person name="Koszo T."/>
            <person name="Mondo S."/>
            <person name="Kiss B."/>
            <person name="Balint B."/>
            <person name="Kues U."/>
            <person name="Barry K."/>
            <person name="Hegedus J.C."/>
            <person name="Henrissat B."/>
            <person name="Johnson J."/>
            <person name="Lipzen A."/>
            <person name="Ohm R."/>
            <person name="Nagy I."/>
            <person name="Pangilinan J."/>
            <person name="Yan J."/>
            <person name="Xiong Y."/>
            <person name="Grigoriev I.V."/>
            <person name="Hibbett D.S."/>
            <person name="Nagy L.G."/>
        </authorList>
    </citation>
    <scope>NUCLEOTIDE SEQUENCE [LARGE SCALE GENOMIC DNA]</scope>
    <source>
        <strain evidence="7 8">SZMC22713</strain>
    </source>
</reference>
<dbReference type="Pfam" id="PF03568">
    <property type="entry name" value="Separin_C"/>
    <property type="match status" value="1"/>
</dbReference>
<feature type="compositionally biased region" description="Polar residues" evidence="5">
    <location>
        <begin position="912"/>
        <end position="924"/>
    </location>
</feature>
<sequence>MDSTSTRKPANPRPTRTARVNADDLADRFAAGVKISDVSTATRSRPKTTTKAASTRTPEEKKAAAMVSVNTASQSLSTIVQSEWKASSPKKGTGQTVSSVATLAKTAQDALAGLRAMGANALDVERSASSVIGKLVAIEMFDHALELLRDMRGPLLTLLELEDNVASAGPAPRARTSSSINQAVSHIFLISLPIPTDSTCLDAVRQSLVSSYLSHTLTVISNLIAPHTTSHKVFLETLLKPGSIISWISFLSALPAKTLDSALKRAYISITSSFSSPPTSSLTLVQLRFFALQYLLLATPLESTPFWEQTLKYASAYVKNIAGSDEVTATQVLLDLFDGVVTVAETRNDSPSTQAGKGWVSFCEYWMALARRANDARLLSRVARYIQTSPSSSAPTAAGDTPSDVPKSDMKGSPSGLDSEGRLLQVAKACATFAQTTVLLEHITSDITMPDADELYKCADSSHALLRQCNHFLVGDSDDSKTSGQSKLRRAIEKLRRAALKVLTSSCGTHDVLKVTRSLLENVVTTYQSVLQTECGRRSDQSDLRVPTLDTLFNLATTKLSPTDPDTWGQAFEYLSTSLGVIGSSDDETAPSRDNIDEANFVRCISGAFFNIAGTLYKAGKFAPAVRFLTKACPLGKRAIELYLADTKGKSPSLGDVAGAKEADAWIQLKAQLYKRWELLGVCYSKIGDRKLAYESFVESIKHYPFGEVEKHVQVTPSVNVFSLQSYQQIGSMIDRLTYIGAADLFLHRGVSLLEPLRTGGVPTCCIGAVLERQILGLDSSKWKPAIQEVIRALLDDLLLVYGSEYPIRRAKAMVKSLEHAYFSDPMSLHADEIGEDIIRLLSAEDHGQDANLASLSPQYQAWSHLWLALHSHGQGVSCNNDGVLRHASHAYTVLAKTLVMSEATPKKSPRRSSTAHGQKTKATSKGAAVPPKVRSTRGTRKKEPVTPKKKAAALHPTRTQPNSAAASTIDAFDDFDAFAVLMHTVAHLLGLMGHVFVKMQLLGVLRRLCTKHNGKICEAYMRASVELGHELMKVGKIELAASVFAHLVSTIRGQGEEKISEELKVYVFLRYSEVQALIGNVPKSVALYCEALSLSESLKPEDKVGSVSERIRQRVVVLKRIALAASVFATIQYARDDANASLEGLLHALRLFNRASETLQKLSPPPIKSPQAADTNNPFDMSSLDDALTPNSSPKDVGTLSEKPTYDKTSLDGLEWRIADGLLTTLLSLSQGYLTRGSSREAEYFAQQAETLADSLRIPAMASRALSRKSEVLLRLGQLDNLNSNLVKALTLLKEVPGTDAAEARRLKGDYCYKDRRDKDAKNMYTEAIAMLGELEERFGTLENMSPASPRRSSLTSPRSPKALAKQDMFAPIIVAHILRQQIWLHRDDAGDEYEQLLKKFLALPGSADILAETNALLGRLALHDIHGRFSADMFLSSLTESTIALPMGMSSERTSAQPAPPHEILAALSHAETLFETGLMSFARRGHVANVREAAVSLALVKAFQNSLGKVTKHSPVVAATLLDIASSVTLRREMIETIPRKFEHMQRQDDMAWPVMSTDGSPIVVTQPSRNPRFDDSMEIDEDDSSISGDAATRTYWEFILQKYQAQNFDVSSLTISETDQLPHNWVVVSIGVTEDKSTLLVSRQRPRHEPQIFCVPLKGRRDSDEDGQLTFDDALKELKDIIRASDDGTRRAVDINADDKEGKTAWWAERKLLDQRLKELLENIEFCWLGAFKTILSTPMKMPPDIIPALRTRFEKVFKPIVGAHDKKLKTRLKLDDGLLECFAALSPTCRDEELEDLVYFVLDLYHFHGVRIALAEVDVDQVVVDLRTTLEEHHARVRGRIVAEQDSHMFLVLDKNVQGIPWESIPILRGRSVSRIPSVSFLIDRLQLARCERGLSLEIPTSGCEERVDRTKVDPSRAYYVLNPSGDLPGTEGRFAGWVKEMEQVGWEGVVGHQPSEQQLLNALERKDLVVYFGHGGAEQYVRSHKIRHLRRCAATMLWGCSSGALRDMGDFDRVGTPYNYMLAGCPTLVANLWDVTDRDIDKFSLSVFDKLHLKASEIKKSRNDQKKKEDGVSVIAAVAQARESCKLKYLTGAAPIVYGIPFYL</sequence>
<feature type="compositionally biased region" description="Polar residues" evidence="5">
    <location>
        <begin position="37"/>
        <end position="56"/>
    </location>
</feature>
<dbReference type="GO" id="GO:0072686">
    <property type="term" value="C:mitotic spindle"/>
    <property type="evidence" value="ECO:0007669"/>
    <property type="project" value="TreeGrafter"/>
</dbReference>
<feature type="region of interest" description="Disordered" evidence="5">
    <location>
        <begin position="903"/>
        <end position="961"/>
    </location>
</feature>
<evidence type="ECO:0000256" key="2">
    <source>
        <dbReference type="ARBA" id="ARBA00012489"/>
    </source>
</evidence>
<proteinExistence type="predicted"/>
<evidence type="ECO:0000256" key="3">
    <source>
        <dbReference type="ARBA" id="ARBA00022801"/>
    </source>
</evidence>
<feature type="region of interest" description="Disordered" evidence="5">
    <location>
        <begin position="1"/>
        <end position="23"/>
    </location>
</feature>
<dbReference type="GO" id="GO:0051307">
    <property type="term" value="P:meiotic chromosome separation"/>
    <property type="evidence" value="ECO:0007669"/>
    <property type="project" value="TreeGrafter"/>
</dbReference>
<dbReference type="GO" id="GO:0005737">
    <property type="term" value="C:cytoplasm"/>
    <property type="evidence" value="ECO:0007669"/>
    <property type="project" value="TreeGrafter"/>
</dbReference>
<evidence type="ECO:0000256" key="1">
    <source>
        <dbReference type="ARBA" id="ARBA00000451"/>
    </source>
</evidence>
<dbReference type="Proteomes" id="UP000294933">
    <property type="component" value="Unassembled WGS sequence"/>
</dbReference>
<dbReference type="VEuPathDB" id="FungiDB:BD410DRAFT_766456"/>
<dbReference type="PANTHER" id="PTHR12792">
    <property type="entry name" value="EXTRA SPINDLE POLES 1-RELATED"/>
    <property type="match status" value="1"/>
</dbReference>
<protein>
    <recommendedName>
        <fullName evidence="2">separase</fullName>
        <ecNumber evidence="2">3.4.22.49</ecNumber>
    </recommendedName>
</protein>
<accession>A0A4Y7QCE1</accession>